<dbReference type="GO" id="GO:0005737">
    <property type="term" value="C:cytoplasm"/>
    <property type="evidence" value="ECO:0007669"/>
    <property type="project" value="UniProtKB-SubCell"/>
</dbReference>
<keyword evidence="5" id="KW-0418">Kinase</keyword>
<dbReference type="InterPro" id="IPR002575">
    <property type="entry name" value="Aminoglycoside_PTrfase"/>
</dbReference>
<dbReference type="EC" id="2.7.1.81" evidence="8"/>
<evidence type="ECO:0000256" key="5">
    <source>
        <dbReference type="ARBA" id="ARBA00022777"/>
    </source>
</evidence>
<evidence type="ECO:0000256" key="6">
    <source>
        <dbReference type="ARBA" id="ARBA00036820"/>
    </source>
</evidence>
<comment type="catalytic activity">
    <reaction evidence="6">
        <text>(5R)-5-hydroxy-L-lysine + GTP = (5R)-5-phosphooxy-L-lysine + GDP + H(+)</text>
        <dbReference type="Rhea" id="RHEA:19049"/>
        <dbReference type="ChEBI" id="CHEBI:15378"/>
        <dbReference type="ChEBI" id="CHEBI:37565"/>
        <dbReference type="ChEBI" id="CHEBI:57882"/>
        <dbReference type="ChEBI" id="CHEBI:58189"/>
        <dbReference type="ChEBI" id="CHEBI:58357"/>
        <dbReference type="EC" id="2.7.1.81"/>
    </reaction>
</comment>
<dbReference type="PANTHER" id="PTHR21064:SF1">
    <property type="entry name" value="HYDROXYLYSINE KINASE"/>
    <property type="match status" value="1"/>
</dbReference>
<dbReference type="Proteomes" id="UP000614601">
    <property type="component" value="Unassembled WGS sequence"/>
</dbReference>
<protein>
    <recommendedName>
        <fullName evidence="9">Hydroxylysine kinase</fullName>
        <ecNumber evidence="8">2.7.1.81</ecNumber>
    </recommendedName>
</protein>
<comment type="caution">
    <text evidence="11">The sequence shown here is derived from an EMBL/GenBank/DDBJ whole genome shotgun (WGS) entry which is preliminary data.</text>
</comment>
<dbReference type="PANTHER" id="PTHR21064">
    <property type="entry name" value="AMINOGLYCOSIDE PHOSPHOTRANSFERASE DOMAIN-CONTAINING PROTEIN-RELATED"/>
    <property type="match status" value="1"/>
</dbReference>
<dbReference type="InterPro" id="IPR011009">
    <property type="entry name" value="Kinase-like_dom_sf"/>
</dbReference>
<dbReference type="EMBL" id="CAJFDH010000002">
    <property type="protein sequence ID" value="CAD5209012.1"/>
    <property type="molecule type" value="Genomic_DNA"/>
</dbReference>
<evidence type="ECO:0000256" key="9">
    <source>
        <dbReference type="ARBA" id="ARBA00040505"/>
    </source>
</evidence>
<dbReference type="Proteomes" id="UP000783686">
    <property type="component" value="Unassembled WGS sequence"/>
</dbReference>
<dbReference type="GO" id="GO:0047992">
    <property type="term" value="F:hydroxylysine kinase activity"/>
    <property type="evidence" value="ECO:0007669"/>
    <property type="project" value="UniProtKB-EC"/>
</dbReference>
<reference evidence="11" key="1">
    <citation type="submission" date="2020-09" db="EMBL/GenBank/DDBJ databases">
        <authorList>
            <person name="Kikuchi T."/>
        </authorList>
    </citation>
    <scope>NUCLEOTIDE SEQUENCE</scope>
    <source>
        <strain evidence="11">SH1</strain>
    </source>
</reference>
<evidence type="ECO:0000256" key="3">
    <source>
        <dbReference type="ARBA" id="ARBA00022490"/>
    </source>
</evidence>
<dbReference type="OrthoDB" id="9973935at2759"/>
<dbReference type="SUPFAM" id="SSF56112">
    <property type="entry name" value="Protein kinase-like (PK-like)"/>
    <property type="match status" value="1"/>
</dbReference>
<accession>A0A811JZI3</accession>
<name>A0A811JZI3_9BILA</name>
<evidence type="ECO:0000256" key="2">
    <source>
        <dbReference type="ARBA" id="ARBA00006219"/>
    </source>
</evidence>
<keyword evidence="4" id="KW-0808">Transferase</keyword>
<gene>
    <name evidence="11" type="ORF">BOKJ2_LOCUS2467</name>
</gene>
<evidence type="ECO:0000256" key="4">
    <source>
        <dbReference type="ARBA" id="ARBA00022679"/>
    </source>
</evidence>
<evidence type="ECO:0000313" key="12">
    <source>
        <dbReference type="Proteomes" id="UP000614601"/>
    </source>
</evidence>
<dbReference type="AlphaFoldDB" id="A0A811JZI3"/>
<dbReference type="InterPro" id="IPR050249">
    <property type="entry name" value="Pseudomonas-type_ThrB"/>
</dbReference>
<dbReference type="Gene3D" id="3.90.1200.10">
    <property type="match status" value="1"/>
</dbReference>
<evidence type="ECO:0000256" key="1">
    <source>
        <dbReference type="ARBA" id="ARBA00004496"/>
    </source>
</evidence>
<comment type="similarity">
    <text evidence="2">Belongs to the aminoglycoside phosphotransferase family.</text>
</comment>
<proteinExistence type="inferred from homology"/>
<sequence length="288" mass="33026">MESQINLMSFLRSNGIPCPRVIKNKFDENFAVVEMCKNVSLPVRVFEFMEGETLESVGFTQEAASIVGDLLAKFHNVTDNFQDDVIKKHGVPIAIENYQGLLRELHLLFGKNMIDNENSQICTDVLKKLEIEIFRNYDFFEYGLIHSDLNETNVLLIKEGDNTLKVSSLLDFGDTHYSLRLFDISSTLLYIYLGIHSQNVKNMKNLANAFLTAYKKQRKNNSFIKEIKHCQLAMCARLICSLLYGLRTVRINYRGDDPSYVLKTQANGWTLLKFLSTENLDLPSTIRT</sequence>
<dbReference type="Pfam" id="PF01636">
    <property type="entry name" value="APH"/>
    <property type="match status" value="1"/>
</dbReference>
<keyword evidence="12" id="KW-1185">Reference proteome</keyword>
<feature type="domain" description="Aminoglycoside phosphotransferase" evidence="10">
    <location>
        <begin position="3"/>
        <end position="190"/>
    </location>
</feature>
<keyword evidence="3" id="KW-0963">Cytoplasm</keyword>
<dbReference type="EMBL" id="CAJFCW020000002">
    <property type="protein sequence ID" value="CAG9088256.1"/>
    <property type="molecule type" value="Genomic_DNA"/>
</dbReference>
<comment type="function">
    <text evidence="7">Catalyzes the GTP-dependent phosphorylation of 5-hydroxy-L-lysine.</text>
</comment>
<evidence type="ECO:0000259" key="10">
    <source>
        <dbReference type="Pfam" id="PF01636"/>
    </source>
</evidence>
<organism evidence="11 12">
    <name type="scientific">Bursaphelenchus okinawaensis</name>
    <dbReference type="NCBI Taxonomy" id="465554"/>
    <lineage>
        <taxon>Eukaryota</taxon>
        <taxon>Metazoa</taxon>
        <taxon>Ecdysozoa</taxon>
        <taxon>Nematoda</taxon>
        <taxon>Chromadorea</taxon>
        <taxon>Rhabditida</taxon>
        <taxon>Tylenchina</taxon>
        <taxon>Tylenchomorpha</taxon>
        <taxon>Aphelenchoidea</taxon>
        <taxon>Aphelenchoididae</taxon>
        <taxon>Bursaphelenchus</taxon>
    </lineage>
</organism>
<comment type="subcellular location">
    <subcellularLocation>
        <location evidence="1">Cytoplasm</location>
    </subcellularLocation>
</comment>
<evidence type="ECO:0000256" key="8">
    <source>
        <dbReference type="ARBA" id="ARBA00038873"/>
    </source>
</evidence>
<evidence type="ECO:0000313" key="11">
    <source>
        <dbReference type="EMBL" id="CAD5209012.1"/>
    </source>
</evidence>
<evidence type="ECO:0000256" key="7">
    <source>
        <dbReference type="ARBA" id="ARBA00037368"/>
    </source>
</evidence>